<feature type="compositionally biased region" description="Low complexity" evidence="1">
    <location>
        <begin position="77"/>
        <end position="95"/>
    </location>
</feature>
<feature type="compositionally biased region" description="Polar residues" evidence="1">
    <location>
        <begin position="50"/>
        <end position="64"/>
    </location>
</feature>
<feature type="region of interest" description="Disordered" evidence="1">
    <location>
        <begin position="1"/>
        <end position="95"/>
    </location>
</feature>
<gene>
    <name evidence="2" type="ORF">C5167_015209</name>
</gene>
<dbReference type="Gramene" id="RZC56357">
    <property type="protein sequence ID" value="RZC56357"/>
    <property type="gene ID" value="C5167_015209"/>
</dbReference>
<sequence>MFYARPPFQLSTDDQTTKQRVVVKDLSKARRRQREKEEKLQRELEGKKLNMQTVSKKKLSFTNLSHRELKKGNGYPNSNVASKNRNNNLKNENHW</sequence>
<dbReference type="AlphaFoldDB" id="A0A4Y7J6A5"/>
<evidence type="ECO:0000256" key="1">
    <source>
        <dbReference type="SAM" id="MobiDB-lite"/>
    </source>
</evidence>
<dbReference type="Proteomes" id="UP000316621">
    <property type="component" value="Chromosome 3"/>
</dbReference>
<name>A0A4Y7J6A5_PAPSO</name>
<evidence type="ECO:0000313" key="2">
    <source>
        <dbReference type="EMBL" id="RZC56357.1"/>
    </source>
</evidence>
<dbReference type="EMBL" id="CM010717">
    <property type="protein sequence ID" value="RZC56357.1"/>
    <property type="molecule type" value="Genomic_DNA"/>
</dbReference>
<keyword evidence="3" id="KW-1185">Reference proteome</keyword>
<evidence type="ECO:0000313" key="3">
    <source>
        <dbReference type="Proteomes" id="UP000316621"/>
    </source>
</evidence>
<accession>A0A4Y7J6A5</accession>
<protein>
    <submittedName>
        <fullName evidence="2">Uncharacterized protein</fullName>
    </submittedName>
</protein>
<reference evidence="2 3" key="1">
    <citation type="journal article" date="2018" name="Science">
        <title>The opium poppy genome and morphinan production.</title>
        <authorList>
            <person name="Guo L."/>
            <person name="Winzer T."/>
            <person name="Yang X."/>
            <person name="Li Y."/>
            <person name="Ning Z."/>
            <person name="He Z."/>
            <person name="Teodor R."/>
            <person name="Lu Y."/>
            <person name="Bowser T.A."/>
            <person name="Graham I.A."/>
            <person name="Ye K."/>
        </authorList>
    </citation>
    <scope>NUCLEOTIDE SEQUENCE [LARGE SCALE GENOMIC DNA]</scope>
    <source>
        <strain evidence="3">cv. HN1</strain>
        <tissue evidence="2">Leaves</tissue>
    </source>
</reference>
<proteinExistence type="predicted"/>
<feature type="compositionally biased region" description="Basic and acidic residues" evidence="1">
    <location>
        <begin position="22"/>
        <end position="48"/>
    </location>
</feature>
<organism evidence="2 3">
    <name type="scientific">Papaver somniferum</name>
    <name type="common">Opium poppy</name>
    <dbReference type="NCBI Taxonomy" id="3469"/>
    <lineage>
        <taxon>Eukaryota</taxon>
        <taxon>Viridiplantae</taxon>
        <taxon>Streptophyta</taxon>
        <taxon>Embryophyta</taxon>
        <taxon>Tracheophyta</taxon>
        <taxon>Spermatophyta</taxon>
        <taxon>Magnoliopsida</taxon>
        <taxon>Ranunculales</taxon>
        <taxon>Papaveraceae</taxon>
        <taxon>Papaveroideae</taxon>
        <taxon>Papaver</taxon>
    </lineage>
</organism>